<protein>
    <submittedName>
        <fullName evidence="10">Uncharacterized protein</fullName>
    </submittedName>
</protein>
<evidence type="ECO:0000256" key="7">
    <source>
        <dbReference type="ARBA" id="ARBA00023136"/>
    </source>
</evidence>
<keyword evidence="8" id="KW-1035">Host cytoplasm</keyword>
<dbReference type="GO" id="GO:0055036">
    <property type="term" value="C:virion membrane"/>
    <property type="evidence" value="ECO:0007669"/>
    <property type="project" value="UniProtKB-SubCell"/>
</dbReference>
<keyword evidence="3" id="KW-0244">Early protein</keyword>
<evidence type="ECO:0000313" key="10">
    <source>
        <dbReference type="EMBL" id="ASF89966.1"/>
    </source>
</evidence>
<feature type="transmembrane region" description="Helical" evidence="9">
    <location>
        <begin position="44"/>
        <end position="60"/>
    </location>
</feature>
<evidence type="ECO:0000313" key="11">
    <source>
        <dbReference type="Proteomes" id="UP000202998"/>
    </source>
</evidence>
<dbReference type="Proteomes" id="UP000202998">
    <property type="component" value="Segment"/>
</dbReference>
<dbReference type="OrthoDB" id="26896at10239"/>
<feature type="transmembrane region" description="Helical" evidence="9">
    <location>
        <begin position="66"/>
        <end position="83"/>
    </location>
</feature>
<evidence type="ECO:0000256" key="5">
    <source>
        <dbReference type="ARBA" id="ARBA00022844"/>
    </source>
</evidence>
<dbReference type="GO" id="GO:0030430">
    <property type="term" value="C:host cell cytoplasm"/>
    <property type="evidence" value="ECO:0007669"/>
    <property type="project" value="UniProtKB-SubCell"/>
</dbReference>
<dbReference type="Pfam" id="PF05803">
    <property type="entry name" value="Chordopox_L2"/>
    <property type="match status" value="1"/>
</dbReference>
<keyword evidence="6 9" id="KW-1133">Transmembrane helix</keyword>
<sequence length="85" mass="9818">MLRKLILKRVDSIVARARADRKYLEAIQRHVEGNKPVMRQIRRLLFDLVMAAFAIVYIVLRMVLRNVEACAVLSLAAALYMFLCV</sequence>
<evidence type="ECO:0000256" key="8">
    <source>
        <dbReference type="ARBA" id="ARBA00023200"/>
    </source>
</evidence>
<reference evidence="10 11" key="1">
    <citation type="journal article" date="2017" name="Sci. Rep.">
        <title>Recovery of the first full-length genome sequence of a parapoxvirus directly from a clinical sample.</title>
        <authorList>
            <person name="Gunther T."/>
            <person name="Haas L."/>
            <person name="Alawi M."/>
            <person name="Wohlsein P."/>
            <person name="Marks J."/>
            <person name="Grundhoff A."/>
            <person name="Becher P."/>
            <person name="Fischer N."/>
        </authorList>
    </citation>
    <scope>NUCLEOTIDE SEQUENCE [LARGE SCALE GENOMIC DNA]</scope>
    <source>
        <strain evidence="10">AFK76s1</strain>
    </source>
</reference>
<accession>A0A1Z4CGG9</accession>
<evidence type="ECO:0000256" key="1">
    <source>
        <dbReference type="ARBA" id="ARBA00004192"/>
    </source>
</evidence>
<evidence type="ECO:0000256" key="3">
    <source>
        <dbReference type="ARBA" id="ARBA00022518"/>
    </source>
</evidence>
<dbReference type="EMBL" id="KY382358">
    <property type="protein sequence ID" value="ASF89966.1"/>
    <property type="molecule type" value="Genomic_DNA"/>
</dbReference>
<gene>
    <name evidence="10" type="ORF">SePPVgORF038</name>
</gene>
<keyword evidence="7 9" id="KW-0472">Membrane</keyword>
<comment type="subcellular location">
    <subcellularLocation>
        <location evidence="1">Host cytoplasm</location>
    </subcellularLocation>
    <subcellularLocation>
        <location evidence="2">Virion membrane</location>
        <topology evidence="2">Multi-pass membrane protein</topology>
    </subcellularLocation>
</comment>
<keyword evidence="11" id="KW-1185">Reference proteome</keyword>
<keyword evidence="4 9" id="KW-0812">Transmembrane</keyword>
<keyword evidence="5" id="KW-0946">Virion</keyword>
<dbReference type="InterPro" id="IPR008447">
    <property type="entry name" value="Prot_L2"/>
</dbReference>
<evidence type="ECO:0000256" key="6">
    <source>
        <dbReference type="ARBA" id="ARBA00022989"/>
    </source>
</evidence>
<organism evidence="10 11">
    <name type="scientific">Seal parapoxvirus</name>
    <dbReference type="NCBI Taxonomy" id="187984"/>
    <lineage>
        <taxon>Viruses</taxon>
        <taxon>Varidnaviria</taxon>
        <taxon>Bamfordvirae</taxon>
        <taxon>Nucleocytoviricota</taxon>
        <taxon>Pokkesviricetes</taxon>
        <taxon>Chitovirales</taxon>
        <taxon>Poxviridae</taxon>
        <taxon>Chordopoxvirinae</taxon>
        <taxon>Parapoxvirus</taxon>
        <taxon>Parapoxvirus sealpox</taxon>
        <taxon>Grey sealpox virus</taxon>
    </lineage>
</organism>
<evidence type="ECO:0000256" key="4">
    <source>
        <dbReference type="ARBA" id="ARBA00022692"/>
    </source>
</evidence>
<proteinExistence type="predicted"/>
<evidence type="ECO:0000256" key="9">
    <source>
        <dbReference type="SAM" id="Phobius"/>
    </source>
</evidence>
<evidence type="ECO:0000256" key="2">
    <source>
        <dbReference type="ARBA" id="ARBA00004385"/>
    </source>
</evidence>
<name>A0A1Z4CGG9_9POXV</name>